<evidence type="ECO:0000313" key="1">
    <source>
        <dbReference type="EMBL" id="ALJ92206.1"/>
    </source>
</evidence>
<geneLocation type="plasmid" evidence="1 2">
    <name>pTA14</name>
</geneLocation>
<keyword evidence="2" id="KW-1185">Reference proteome</keyword>
<evidence type="ECO:0000313" key="2">
    <source>
        <dbReference type="Proteomes" id="UP000058660"/>
    </source>
</evidence>
<keyword evidence="1" id="KW-0614">Plasmid</keyword>
<proteinExistence type="predicted"/>
<accession>A0ABM5VPU6</accession>
<gene>
    <name evidence="1" type="ORF">TO73_2618</name>
</gene>
<dbReference type="EMBL" id="CP010823">
    <property type="protein sequence ID" value="ALJ92206.1"/>
    <property type="molecule type" value="Genomic_DNA"/>
</dbReference>
<protein>
    <submittedName>
        <fullName evidence="1">Uncharacterized protein</fullName>
    </submittedName>
</protein>
<organism evidence="1 2">
    <name type="scientific">Thermus aquaticus (strain ATCC BAA-2747 / Y51MC23)</name>
    <dbReference type="NCBI Taxonomy" id="498848"/>
    <lineage>
        <taxon>Bacteria</taxon>
        <taxon>Thermotogati</taxon>
        <taxon>Deinococcota</taxon>
        <taxon>Deinococci</taxon>
        <taxon>Thermales</taxon>
        <taxon>Thermaceae</taxon>
        <taxon>Thermus</taxon>
    </lineage>
</organism>
<dbReference type="Proteomes" id="UP000058660">
    <property type="component" value="Plasmid pTA14"/>
</dbReference>
<dbReference type="RefSeq" id="WP_003049719.1">
    <property type="nucleotide sequence ID" value="NZ_CP010823.1"/>
</dbReference>
<sequence length="117" mass="13484">MIRGLARLLRDVARALPDPERDPDLGPFYTDLRLRWKRDPRELPPEAWEEGLLELIAERIAEGWDRHGAPSAARDPEGEGFVASFEGPGEAVIVRAEKKREAYREARRLWVKRLLES</sequence>
<name>A0ABM5VPU6_THEA5</name>
<reference evidence="2" key="1">
    <citation type="journal article" date="2015" name="PLoS ONE">
        <title>Complete Genome Sequence of Thermus aquaticus Y51MC23.</title>
        <authorList>
            <person name="Brumm P.J."/>
            <person name="Monsma S."/>
            <person name="Keough B."/>
            <person name="Jasinovica S."/>
            <person name="Ferguson E."/>
            <person name="Schoenfeld T."/>
            <person name="Lodes M."/>
            <person name="Mead D.A."/>
        </authorList>
    </citation>
    <scope>NUCLEOTIDE SEQUENCE [LARGE SCALE GENOMIC DNA]</scope>
    <source>
        <strain evidence="2">BAA-2747 / Y51MC23</strain>
    </source>
</reference>